<reference evidence="2" key="1">
    <citation type="journal article" date="2014" name="Front. Microbiol.">
        <title>High frequency of phylogenetically diverse reductive dehalogenase-homologous genes in deep subseafloor sedimentary metagenomes.</title>
        <authorList>
            <person name="Kawai M."/>
            <person name="Futagami T."/>
            <person name="Toyoda A."/>
            <person name="Takaki Y."/>
            <person name="Nishi S."/>
            <person name="Hori S."/>
            <person name="Arai W."/>
            <person name="Tsubouchi T."/>
            <person name="Morono Y."/>
            <person name="Uchiyama I."/>
            <person name="Ito T."/>
            <person name="Fujiyama A."/>
            <person name="Inagaki F."/>
            <person name="Takami H."/>
        </authorList>
    </citation>
    <scope>NUCLEOTIDE SEQUENCE</scope>
    <source>
        <strain evidence="2">Expedition CK06-06</strain>
    </source>
</reference>
<feature type="transmembrane region" description="Helical" evidence="1">
    <location>
        <begin position="39"/>
        <end position="56"/>
    </location>
</feature>
<sequence length="57" mass="5906">MTDDEGNGPIGNPGYVTKDLCGAQRATIDAKLAGLRNQIIGAIALSTAIMLLASYLK</sequence>
<evidence type="ECO:0000313" key="2">
    <source>
        <dbReference type="EMBL" id="GAI82557.1"/>
    </source>
</evidence>
<name>X1RP97_9ZZZZ</name>
<keyword evidence="1" id="KW-0472">Membrane</keyword>
<evidence type="ECO:0000256" key="1">
    <source>
        <dbReference type="SAM" id="Phobius"/>
    </source>
</evidence>
<gene>
    <name evidence="2" type="ORF">S12H4_14521</name>
</gene>
<comment type="caution">
    <text evidence="2">The sequence shown here is derived from an EMBL/GenBank/DDBJ whole genome shotgun (WGS) entry which is preliminary data.</text>
</comment>
<dbReference type="AlphaFoldDB" id="X1RP97"/>
<proteinExistence type="predicted"/>
<keyword evidence="1" id="KW-0812">Transmembrane</keyword>
<organism evidence="2">
    <name type="scientific">marine sediment metagenome</name>
    <dbReference type="NCBI Taxonomy" id="412755"/>
    <lineage>
        <taxon>unclassified sequences</taxon>
        <taxon>metagenomes</taxon>
        <taxon>ecological metagenomes</taxon>
    </lineage>
</organism>
<dbReference type="EMBL" id="BARW01006923">
    <property type="protein sequence ID" value="GAI82557.1"/>
    <property type="molecule type" value="Genomic_DNA"/>
</dbReference>
<accession>X1RP97</accession>
<protein>
    <submittedName>
        <fullName evidence="2">Uncharacterized protein</fullName>
    </submittedName>
</protein>
<keyword evidence="1" id="KW-1133">Transmembrane helix</keyword>